<feature type="region of interest" description="Disordered" evidence="5">
    <location>
        <begin position="1"/>
        <end position="22"/>
    </location>
</feature>
<accession>A0ABQ6JJZ5</accession>
<dbReference type="Proteomes" id="UP001157017">
    <property type="component" value="Unassembled WGS sequence"/>
</dbReference>
<organism evidence="7 8">
    <name type="scientific">Angustibacter aerolatus</name>
    <dbReference type="NCBI Taxonomy" id="1162965"/>
    <lineage>
        <taxon>Bacteria</taxon>
        <taxon>Bacillati</taxon>
        <taxon>Actinomycetota</taxon>
        <taxon>Actinomycetes</taxon>
        <taxon>Kineosporiales</taxon>
        <taxon>Kineosporiaceae</taxon>
    </lineage>
</organism>
<protein>
    <submittedName>
        <fullName evidence="7">Uncharacterized protein</fullName>
    </submittedName>
</protein>
<evidence type="ECO:0000256" key="6">
    <source>
        <dbReference type="SAM" id="Phobius"/>
    </source>
</evidence>
<keyword evidence="3 6" id="KW-1133">Transmembrane helix</keyword>
<feature type="transmembrane region" description="Helical" evidence="6">
    <location>
        <begin position="223"/>
        <end position="240"/>
    </location>
</feature>
<sequence length="508" mass="54924">MSFDPPWGGRRPQGSGDRPVVRPRRRGALLPTLAVLAVVVVLAVAGSRVWVDVLWFDAIGFRSVFTTTLLARLLLFVVAALLTGAAVAASLSFAYHRRPIYAPVSPEQAALDRYREQVEPLRRVATVVIPVAVALISGAAASERWQVLEQWLHRTSFGVRDPQFGLDVGFFVFTLPFLRFVLSLLTAATVLSAVAAFVVHYLYGGLRLQGGDGRTTTAARVHLSLLVGLFVLLRGAAYWLDRYSLTTARHSLKGDFTGMTYTDVHAVLPAKMFLAIAAVVVGLVFVASIWLGSWRLPAIATALLVVCAVVVGGIYPAVVQRFQVKPSEQSRERPFIERNIQATRAAYGLQDIDVQAYDAKTGATAGRLRADAATVPGIRLVDPALVSDAFRQARAGARLLLLPRQPRRRPLPDRRHLARHRGRGARACACPGCRTPSAGWVNDHTTYTHGFGVVAAYGNQRTVEGKPSFAEGDLPPTGQAGQVRAAHLLRRAVAVVLHRGRAVGLAAG</sequence>
<dbReference type="PANTHER" id="PTHR39344:SF1">
    <property type="entry name" value="UPF0182 PROTEIN SLL1060"/>
    <property type="match status" value="1"/>
</dbReference>
<evidence type="ECO:0000256" key="5">
    <source>
        <dbReference type="SAM" id="MobiDB-lite"/>
    </source>
</evidence>
<evidence type="ECO:0000256" key="2">
    <source>
        <dbReference type="ARBA" id="ARBA00022692"/>
    </source>
</evidence>
<dbReference type="EMBL" id="BSUZ01000001">
    <property type="protein sequence ID" value="GMA88513.1"/>
    <property type="molecule type" value="Genomic_DNA"/>
</dbReference>
<evidence type="ECO:0000256" key="1">
    <source>
        <dbReference type="ARBA" id="ARBA00022475"/>
    </source>
</evidence>
<keyword evidence="4 6" id="KW-0472">Membrane</keyword>
<comment type="caution">
    <text evidence="7">The sequence shown here is derived from an EMBL/GenBank/DDBJ whole genome shotgun (WGS) entry which is preliminary data.</text>
</comment>
<feature type="transmembrane region" description="Helical" evidence="6">
    <location>
        <begin position="180"/>
        <end position="203"/>
    </location>
</feature>
<dbReference type="Pfam" id="PF03699">
    <property type="entry name" value="UPF0182"/>
    <property type="match status" value="1"/>
</dbReference>
<feature type="transmembrane region" description="Helical" evidence="6">
    <location>
        <begin position="28"/>
        <end position="50"/>
    </location>
</feature>
<evidence type="ECO:0000313" key="8">
    <source>
        <dbReference type="Proteomes" id="UP001157017"/>
    </source>
</evidence>
<evidence type="ECO:0000313" key="7">
    <source>
        <dbReference type="EMBL" id="GMA88513.1"/>
    </source>
</evidence>
<evidence type="ECO:0000256" key="3">
    <source>
        <dbReference type="ARBA" id="ARBA00022989"/>
    </source>
</evidence>
<keyword evidence="2 6" id="KW-0812">Transmembrane</keyword>
<feature type="transmembrane region" description="Helical" evidence="6">
    <location>
        <begin position="124"/>
        <end position="142"/>
    </location>
</feature>
<evidence type="ECO:0000256" key="4">
    <source>
        <dbReference type="ARBA" id="ARBA00023136"/>
    </source>
</evidence>
<dbReference type="PANTHER" id="PTHR39344">
    <property type="entry name" value="UPF0182 PROTEIN SLL1060"/>
    <property type="match status" value="1"/>
</dbReference>
<keyword evidence="8" id="KW-1185">Reference proteome</keyword>
<dbReference type="InterPro" id="IPR005372">
    <property type="entry name" value="UPF0182"/>
</dbReference>
<name>A0ABQ6JJZ5_9ACTN</name>
<reference evidence="8" key="1">
    <citation type="journal article" date="2019" name="Int. J. Syst. Evol. Microbiol.">
        <title>The Global Catalogue of Microorganisms (GCM) 10K type strain sequencing project: providing services to taxonomists for standard genome sequencing and annotation.</title>
        <authorList>
            <consortium name="The Broad Institute Genomics Platform"/>
            <consortium name="The Broad Institute Genome Sequencing Center for Infectious Disease"/>
            <person name="Wu L."/>
            <person name="Ma J."/>
        </authorList>
    </citation>
    <scope>NUCLEOTIDE SEQUENCE [LARGE SCALE GENOMIC DNA]</scope>
    <source>
        <strain evidence="8">NBRC 108730</strain>
    </source>
</reference>
<feature type="transmembrane region" description="Helical" evidence="6">
    <location>
        <begin position="70"/>
        <end position="95"/>
    </location>
</feature>
<feature type="transmembrane region" description="Helical" evidence="6">
    <location>
        <begin position="272"/>
        <end position="291"/>
    </location>
</feature>
<gene>
    <name evidence="7" type="ORF">GCM10025868_37630</name>
</gene>
<keyword evidence="1" id="KW-1003">Cell membrane</keyword>
<feature type="transmembrane region" description="Helical" evidence="6">
    <location>
        <begin position="298"/>
        <end position="318"/>
    </location>
</feature>
<proteinExistence type="predicted"/>